<gene>
    <name evidence="16" type="primary">polA</name>
    <name evidence="20" type="ORF">UX60_C0007G0019</name>
</gene>
<dbReference type="CDD" id="cd08637">
    <property type="entry name" value="DNA_pol_A_pol_I_C"/>
    <property type="match status" value="1"/>
</dbReference>
<dbReference type="AlphaFoldDB" id="A0A0G1TG30"/>
<evidence type="ECO:0000259" key="17">
    <source>
        <dbReference type="SMART" id="SM00474"/>
    </source>
</evidence>
<dbReference type="Pfam" id="PF01612">
    <property type="entry name" value="DNA_pol_A_exo1"/>
    <property type="match status" value="1"/>
</dbReference>
<dbReference type="InterPro" id="IPR018320">
    <property type="entry name" value="DNA_polymerase_1"/>
</dbReference>
<dbReference type="InterPro" id="IPR002421">
    <property type="entry name" value="5-3_exonuclease"/>
</dbReference>
<evidence type="ECO:0000256" key="14">
    <source>
        <dbReference type="ARBA" id="ARBA00049244"/>
    </source>
</evidence>
<dbReference type="SUPFAM" id="SSF56672">
    <property type="entry name" value="DNA/RNA polymerases"/>
    <property type="match status" value="1"/>
</dbReference>
<evidence type="ECO:0000256" key="7">
    <source>
        <dbReference type="ARBA" id="ARBA00022722"/>
    </source>
</evidence>
<dbReference type="GO" id="GO:0008408">
    <property type="term" value="F:3'-5' exonuclease activity"/>
    <property type="evidence" value="ECO:0007669"/>
    <property type="project" value="UniProtKB-UniRule"/>
</dbReference>
<evidence type="ECO:0000256" key="8">
    <source>
        <dbReference type="ARBA" id="ARBA00022763"/>
    </source>
</evidence>
<dbReference type="InterPro" id="IPR020046">
    <property type="entry name" value="5-3_exonucl_a-hlix_arch_N"/>
</dbReference>
<dbReference type="Pfam" id="PF02739">
    <property type="entry name" value="5_3_exonuc_N"/>
    <property type="match status" value="1"/>
</dbReference>
<evidence type="ECO:0000256" key="12">
    <source>
        <dbReference type="ARBA" id="ARBA00023125"/>
    </source>
</evidence>
<dbReference type="CDD" id="cd09859">
    <property type="entry name" value="PIN_53EXO"/>
    <property type="match status" value="1"/>
</dbReference>
<dbReference type="Proteomes" id="UP000034487">
    <property type="component" value="Unassembled WGS sequence"/>
</dbReference>
<dbReference type="InterPro" id="IPR002562">
    <property type="entry name" value="3'-5'_exonuclease_dom"/>
</dbReference>
<dbReference type="PANTHER" id="PTHR10133:SF27">
    <property type="entry name" value="DNA POLYMERASE NU"/>
    <property type="match status" value="1"/>
</dbReference>
<dbReference type="GO" id="GO:0006302">
    <property type="term" value="P:double-strand break repair"/>
    <property type="evidence" value="ECO:0007669"/>
    <property type="project" value="TreeGrafter"/>
</dbReference>
<dbReference type="InterPro" id="IPR029060">
    <property type="entry name" value="PIN-like_dom_sf"/>
</dbReference>
<dbReference type="FunFam" id="1.10.150.20:FF:000003">
    <property type="entry name" value="DNA polymerase I"/>
    <property type="match status" value="1"/>
</dbReference>
<dbReference type="EC" id="2.7.7.7" evidence="2 15"/>
<evidence type="ECO:0000256" key="11">
    <source>
        <dbReference type="ARBA" id="ARBA00022932"/>
    </source>
</evidence>
<evidence type="ECO:0000256" key="5">
    <source>
        <dbReference type="ARBA" id="ARBA00022695"/>
    </source>
</evidence>
<dbReference type="GO" id="GO:0006261">
    <property type="term" value="P:DNA-templated DNA replication"/>
    <property type="evidence" value="ECO:0007669"/>
    <property type="project" value="UniProtKB-UniRule"/>
</dbReference>
<keyword evidence="10 16" id="KW-0269">Exonuclease</keyword>
<dbReference type="InterPro" id="IPR019760">
    <property type="entry name" value="DNA-dir_DNA_pol_A_CS"/>
</dbReference>
<dbReference type="SMART" id="SM00279">
    <property type="entry name" value="HhH2"/>
    <property type="match status" value="1"/>
</dbReference>
<dbReference type="SUPFAM" id="SSF53098">
    <property type="entry name" value="Ribonuclease H-like"/>
    <property type="match status" value="1"/>
</dbReference>
<evidence type="ECO:0000256" key="4">
    <source>
        <dbReference type="ARBA" id="ARBA00022679"/>
    </source>
</evidence>
<dbReference type="NCBIfam" id="NF004397">
    <property type="entry name" value="PRK05755.1"/>
    <property type="match status" value="1"/>
</dbReference>
<feature type="domain" description="3'-5' exonuclease" evidence="17">
    <location>
        <begin position="315"/>
        <end position="521"/>
    </location>
</feature>
<dbReference type="FunFam" id="1.20.1060.10:FF:000001">
    <property type="entry name" value="DNA polymerase I"/>
    <property type="match status" value="1"/>
</dbReference>
<evidence type="ECO:0000256" key="9">
    <source>
        <dbReference type="ARBA" id="ARBA00022801"/>
    </source>
</evidence>
<dbReference type="SUPFAM" id="SSF47807">
    <property type="entry name" value="5' to 3' exonuclease, C-terminal subdomain"/>
    <property type="match status" value="1"/>
</dbReference>
<dbReference type="SMART" id="SM00474">
    <property type="entry name" value="35EXOc"/>
    <property type="match status" value="1"/>
</dbReference>
<dbReference type="CDD" id="cd09898">
    <property type="entry name" value="H3TH_53EXO"/>
    <property type="match status" value="1"/>
</dbReference>
<dbReference type="SMART" id="SM00482">
    <property type="entry name" value="POLAc"/>
    <property type="match status" value="1"/>
</dbReference>
<dbReference type="PATRIC" id="fig|1618335.3.peg.114"/>
<sequence>MSARLPKILLLDSNALIHRSYHALPPLTTPKGEQVNAVYGFANALLKAIKDEKPDYVVACFDKGRETFRNEIYDGYKANRKQTDNELIMQIPRVRQIVEVLNVPLYEQKGVEADDLIGSLATIATKDGLQTVIVTGDNDALQLVNDSVSVYSLRRGVTDTLVYHRDDVKEKIGVFPEQIVDYKALSGDASDNIPGAPGIGPKTAVELLEKYQTLENIYEHLDELKDRTATILRDNKKTVDMSKRLAQVRQDLKIDLDLKEADVANFNFAKVIGLFQELDFKSLLAKLPQSATVSQASLFSAKTQPVTKIEPQLPYEAITTLERWEELAGSLQKEPFLCIDTETVDIDGALIGIAFAWQSQPSAISHQPSAEANSQAESRELTADSPVWAAYLPLKPHPQGFDLKDVKDSVYTILYTGNSKKIGHNLKYDLHALADAGFAVNNVWFDTMIASQLVNSAAYSHRLDDLAMTELGFKKIPTSQLLGGKKDGVMTDASVEDLAAYACEDVLVTWRLYEKFRPLLEESHLKRVFYEIEMPLLPVLVDMENTGIKIDRNYLKVLGEKLTLRLKEIEKEAAKELGEGVNIASPSQLQDVLFNKLNLPVIGIKKIKSGYSTDADSLMKLRDKHPAIKLILEYRELAKLLNTYIDTLPTQIDKHGRVHTSFGQIGAATGRMSSNNPNLQNIPIRTDLGNEVRRAFVADEGKVFLGADYSQAELRVLAHLCGDPGLVEAFRSGQDFHTQVGEKLMIDRRSAKAINFGIIYGLGPNALANDLGIPVSEAKDFIDKYFATFPGVKEFIEKCKRQARETGYAETLFGRRRYLPDIHSPNMMLRSAAERIAVNMPNQGTVADLMKYSMVQVAPKLPDGAKMLLQIHDELLFEVEKGLEEKVAIIVKEIMGSPPAGGAELKVPMVVDIKTGPNWADLEHHSKYGITP</sequence>
<evidence type="ECO:0000256" key="3">
    <source>
        <dbReference type="ARBA" id="ARBA00020311"/>
    </source>
</evidence>
<dbReference type="GO" id="GO:0003677">
    <property type="term" value="F:DNA binding"/>
    <property type="evidence" value="ECO:0007669"/>
    <property type="project" value="UniProtKB-UniRule"/>
</dbReference>
<dbReference type="Gene3D" id="1.20.1060.10">
    <property type="entry name" value="Taq DNA Polymerase, Chain T, domain 4"/>
    <property type="match status" value="1"/>
</dbReference>
<dbReference type="Pfam" id="PF00476">
    <property type="entry name" value="DNA_pol_A"/>
    <property type="match status" value="1"/>
</dbReference>
<dbReference type="Gene3D" id="3.30.420.10">
    <property type="entry name" value="Ribonuclease H-like superfamily/Ribonuclease H"/>
    <property type="match status" value="1"/>
</dbReference>
<evidence type="ECO:0000259" key="18">
    <source>
        <dbReference type="SMART" id="SM00475"/>
    </source>
</evidence>
<dbReference type="InterPro" id="IPR036397">
    <property type="entry name" value="RNaseH_sf"/>
</dbReference>
<dbReference type="GO" id="GO:0008409">
    <property type="term" value="F:5'-3' exonuclease activity"/>
    <property type="evidence" value="ECO:0007669"/>
    <property type="project" value="UniProtKB-UniRule"/>
</dbReference>
<keyword evidence="12 16" id="KW-0238">DNA-binding</keyword>
<dbReference type="InterPro" id="IPR036279">
    <property type="entry name" value="5-3_exonuclease_C_sf"/>
</dbReference>
<proteinExistence type="inferred from homology"/>
<dbReference type="InterPro" id="IPR002298">
    <property type="entry name" value="DNA_polymerase_A"/>
</dbReference>
<keyword evidence="5 16" id="KW-0548">Nucleotidyltransferase</keyword>
<comment type="similarity">
    <text evidence="1 16">Belongs to the DNA polymerase type-A family.</text>
</comment>
<dbReference type="InterPro" id="IPR020045">
    <property type="entry name" value="DNA_polI_H3TH"/>
</dbReference>
<name>A0A0G1TG30_9BACT</name>
<evidence type="ECO:0000256" key="10">
    <source>
        <dbReference type="ARBA" id="ARBA00022839"/>
    </source>
</evidence>
<feature type="domain" description="DNA-directed DNA polymerase family A palm" evidence="19">
    <location>
        <begin position="689"/>
        <end position="883"/>
    </location>
</feature>
<dbReference type="PANTHER" id="PTHR10133">
    <property type="entry name" value="DNA POLYMERASE I"/>
    <property type="match status" value="1"/>
</dbReference>
<dbReference type="InterPro" id="IPR008918">
    <property type="entry name" value="HhH2"/>
</dbReference>
<evidence type="ECO:0000259" key="19">
    <source>
        <dbReference type="SMART" id="SM00482"/>
    </source>
</evidence>
<feature type="domain" description="5'-3' exonuclease" evidence="18">
    <location>
        <begin position="6"/>
        <end position="264"/>
    </location>
</feature>
<evidence type="ECO:0000256" key="6">
    <source>
        <dbReference type="ARBA" id="ARBA00022705"/>
    </source>
</evidence>
<evidence type="ECO:0000256" key="16">
    <source>
        <dbReference type="RuleBase" id="RU004460"/>
    </source>
</evidence>
<organism evidence="20 21">
    <name type="scientific">Berkelbacteria bacterium GW2011_GWA2_46_7</name>
    <dbReference type="NCBI Taxonomy" id="1618335"/>
    <lineage>
        <taxon>Bacteria</taxon>
        <taxon>Candidatus Berkelbacteria</taxon>
    </lineage>
</organism>
<comment type="function">
    <text evidence="16">In addition to polymerase activity, this DNA polymerase exhibits 3'-5' and 5'-3' exonuclease activity.</text>
</comment>
<keyword evidence="6 16" id="KW-0235">DNA replication</keyword>
<keyword evidence="9 16" id="KW-0378">Hydrolase</keyword>
<dbReference type="Gene3D" id="3.30.70.370">
    <property type="match status" value="1"/>
</dbReference>
<evidence type="ECO:0000256" key="13">
    <source>
        <dbReference type="ARBA" id="ARBA00023204"/>
    </source>
</evidence>
<dbReference type="NCBIfam" id="TIGR00593">
    <property type="entry name" value="pola"/>
    <property type="match status" value="1"/>
</dbReference>
<dbReference type="EMBL" id="LCMV01000007">
    <property type="protein sequence ID" value="KKU44395.1"/>
    <property type="molecule type" value="Genomic_DNA"/>
</dbReference>
<evidence type="ECO:0000256" key="1">
    <source>
        <dbReference type="ARBA" id="ARBA00007705"/>
    </source>
</evidence>
<reference evidence="20 21" key="1">
    <citation type="journal article" date="2015" name="Nature">
        <title>rRNA introns, odd ribosomes, and small enigmatic genomes across a large radiation of phyla.</title>
        <authorList>
            <person name="Brown C.T."/>
            <person name="Hug L.A."/>
            <person name="Thomas B.C."/>
            <person name="Sharon I."/>
            <person name="Castelle C.J."/>
            <person name="Singh A."/>
            <person name="Wilkins M.J."/>
            <person name="Williams K.H."/>
            <person name="Banfield J.F."/>
        </authorList>
    </citation>
    <scope>NUCLEOTIDE SEQUENCE [LARGE SCALE GENOMIC DNA]</scope>
</reference>
<comment type="caution">
    <text evidence="20">The sequence shown here is derived from an EMBL/GenBank/DDBJ whole genome shotgun (WGS) entry which is preliminary data.</text>
</comment>
<dbReference type="SMART" id="SM00475">
    <property type="entry name" value="53EXOc"/>
    <property type="match status" value="1"/>
</dbReference>
<dbReference type="InterPro" id="IPR043502">
    <property type="entry name" value="DNA/RNA_pol_sf"/>
</dbReference>
<dbReference type="FunFam" id="1.10.150.20:FF:000002">
    <property type="entry name" value="DNA polymerase I"/>
    <property type="match status" value="1"/>
</dbReference>
<evidence type="ECO:0000313" key="20">
    <source>
        <dbReference type="EMBL" id="KKU44395.1"/>
    </source>
</evidence>
<dbReference type="PROSITE" id="PS00447">
    <property type="entry name" value="DNA_POLYMERASE_A"/>
    <property type="match status" value="1"/>
</dbReference>
<dbReference type="InterPro" id="IPR012337">
    <property type="entry name" value="RNaseH-like_sf"/>
</dbReference>
<keyword evidence="13 16" id="KW-0234">DNA repair</keyword>
<dbReference type="Pfam" id="PF01367">
    <property type="entry name" value="5_3_exonuc"/>
    <property type="match status" value="1"/>
</dbReference>
<dbReference type="PRINTS" id="PR00868">
    <property type="entry name" value="DNAPOLI"/>
</dbReference>
<keyword evidence="8 16" id="KW-0227">DNA damage</keyword>
<evidence type="ECO:0000256" key="2">
    <source>
        <dbReference type="ARBA" id="ARBA00012417"/>
    </source>
</evidence>
<evidence type="ECO:0000313" key="21">
    <source>
        <dbReference type="Proteomes" id="UP000034487"/>
    </source>
</evidence>
<accession>A0A0G1TG30</accession>
<keyword evidence="7" id="KW-0540">Nuclease</keyword>
<dbReference type="Gene3D" id="1.10.150.20">
    <property type="entry name" value="5' to 3' exonuclease, C-terminal subdomain"/>
    <property type="match status" value="2"/>
</dbReference>
<dbReference type="CDD" id="cd06139">
    <property type="entry name" value="DNA_polA_I_Ecoli_like_exo"/>
    <property type="match status" value="1"/>
</dbReference>
<evidence type="ECO:0000256" key="15">
    <source>
        <dbReference type="NCBIfam" id="TIGR00593"/>
    </source>
</evidence>
<keyword evidence="4 16" id="KW-0808">Transferase</keyword>
<comment type="catalytic activity">
    <reaction evidence="14 16">
        <text>DNA(n) + a 2'-deoxyribonucleoside 5'-triphosphate = DNA(n+1) + diphosphate</text>
        <dbReference type="Rhea" id="RHEA:22508"/>
        <dbReference type="Rhea" id="RHEA-COMP:17339"/>
        <dbReference type="Rhea" id="RHEA-COMP:17340"/>
        <dbReference type="ChEBI" id="CHEBI:33019"/>
        <dbReference type="ChEBI" id="CHEBI:61560"/>
        <dbReference type="ChEBI" id="CHEBI:173112"/>
        <dbReference type="EC" id="2.7.7.7"/>
    </reaction>
</comment>
<dbReference type="GO" id="GO:0003887">
    <property type="term" value="F:DNA-directed DNA polymerase activity"/>
    <property type="evidence" value="ECO:0007669"/>
    <property type="project" value="UniProtKB-UniRule"/>
</dbReference>
<dbReference type="InterPro" id="IPR001098">
    <property type="entry name" value="DNA-dir_DNA_pol_A_palm_dom"/>
</dbReference>
<dbReference type="Gene3D" id="3.40.50.1010">
    <property type="entry name" value="5'-nuclease"/>
    <property type="match status" value="1"/>
</dbReference>
<protein>
    <recommendedName>
        <fullName evidence="3 15">DNA polymerase I</fullName>
        <ecNumber evidence="2 15">2.7.7.7</ecNumber>
    </recommendedName>
</protein>
<keyword evidence="11 16" id="KW-0239">DNA-directed DNA polymerase</keyword>
<dbReference type="SUPFAM" id="SSF88723">
    <property type="entry name" value="PIN domain-like"/>
    <property type="match status" value="1"/>
</dbReference>